<dbReference type="GeneID" id="69466612"/>
<proteinExistence type="predicted"/>
<dbReference type="PANTHER" id="PTHR37089:SF4">
    <property type="entry name" value="EXPORTED PROTEIN"/>
    <property type="match status" value="1"/>
</dbReference>
<dbReference type="InterPro" id="IPR007893">
    <property type="entry name" value="Spore_coat_U/FanG"/>
</dbReference>
<reference evidence="3" key="1">
    <citation type="submission" date="2023-10" db="EMBL/GenBank/DDBJ databases">
        <authorList>
            <person name="Sykes E.M.E."/>
            <person name="Khan I.U.H."/>
            <person name="Kumar A."/>
        </authorList>
    </citation>
    <scope>NUCLEOTIDE SEQUENCE</scope>
    <source>
        <strain evidence="3">IK5</strain>
    </source>
</reference>
<dbReference type="Pfam" id="PF05229">
    <property type="entry name" value="SCPU"/>
    <property type="match status" value="1"/>
</dbReference>
<comment type="caution">
    <text evidence="3">The sequence shown here is derived from an EMBL/GenBank/DDBJ whole genome shotgun (WGS) entry which is preliminary data.</text>
</comment>
<dbReference type="SMART" id="SM00972">
    <property type="entry name" value="SCPU"/>
    <property type="match status" value="1"/>
</dbReference>
<name>A0AAW8Z5H7_9GAMM</name>
<dbReference type="GO" id="GO:0009289">
    <property type="term" value="C:pilus"/>
    <property type="evidence" value="ECO:0007669"/>
    <property type="project" value="InterPro"/>
</dbReference>
<feature type="domain" description="Spore coat protein U/FanG" evidence="2">
    <location>
        <begin position="27"/>
        <end position="153"/>
    </location>
</feature>
<dbReference type="AlphaFoldDB" id="A0AAW8Z5H7"/>
<dbReference type="PANTHER" id="PTHR37089">
    <property type="entry name" value="PROTEIN U-RELATED"/>
    <property type="match status" value="1"/>
</dbReference>
<organism evidence="3 4">
    <name type="scientific">Acinetobacter indicus</name>
    <dbReference type="NCBI Taxonomy" id="756892"/>
    <lineage>
        <taxon>Bacteria</taxon>
        <taxon>Pseudomonadati</taxon>
        <taxon>Pseudomonadota</taxon>
        <taxon>Gammaproteobacteria</taxon>
        <taxon>Moraxellales</taxon>
        <taxon>Moraxellaceae</taxon>
        <taxon>Acinetobacter</taxon>
    </lineage>
</organism>
<dbReference type="RefSeq" id="WP_104488387.1">
    <property type="nucleotide sequence ID" value="NZ_CP044445.1"/>
</dbReference>
<sequence length="156" mass="17008">MKLFKYSFAILAVISVSAYTMSDRQSSQFQVKMQVTEICDIGTGSTSDIDFGTVTRNAQNVQATGSLNVYCTNGTPYNIALNSNGSLKHSNDISIQIPYQLYQDAAMSKEWGNIADNRLSQQGTGQTQNITIWGKVPNANVPAGQYSDKVTATITY</sequence>
<gene>
    <name evidence="3" type="ORF">MSG88_11630</name>
</gene>
<evidence type="ECO:0000259" key="2">
    <source>
        <dbReference type="Pfam" id="PF05229"/>
    </source>
</evidence>
<dbReference type="InterPro" id="IPR053167">
    <property type="entry name" value="Spore_coat_component"/>
</dbReference>
<accession>A0AAW8Z5H7</accession>
<dbReference type="EMBL" id="JAWJYY010000001">
    <property type="protein sequence ID" value="MDV4316395.1"/>
    <property type="molecule type" value="Genomic_DNA"/>
</dbReference>
<dbReference type="Gene3D" id="2.60.40.1090">
    <property type="entry name" value="Fimbrial-type adhesion domain"/>
    <property type="match status" value="1"/>
</dbReference>
<dbReference type="Proteomes" id="UP001284654">
    <property type="component" value="Unassembled WGS sequence"/>
</dbReference>
<evidence type="ECO:0000313" key="4">
    <source>
        <dbReference type="Proteomes" id="UP001284654"/>
    </source>
</evidence>
<protein>
    <submittedName>
        <fullName evidence="3">Spore coat U domain-containing protein</fullName>
    </submittedName>
</protein>
<evidence type="ECO:0000256" key="1">
    <source>
        <dbReference type="SAM" id="SignalP"/>
    </source>
</evidence>
<dbReference type="InterPro" id="IPR036937">
    <property type="entry name" value="Adhesion_dom_fimbrial_sf"/>
</dbReference>
<feature type="chain" id="PRO_5043779391" evidence="1">
    <location>
        <begin position="19"/>
        <end position="156"/>
    </location>
</feature>
<feature type="signal peptide" evidence="1">
    <location>
        <begin position="1"/>
        <end position="18"/>
    </location>
</feature>
<dbReference type="GO" id="GO:0007155">
    <property type="term" value="P:cell adhesion"/>
    <property type="evidence" value="ECO:0007669"/>
    <property type="project" value="InterPro"/>
</dbReference>
<keyword evidence="1" id="KW-0732">Signal</keyword>
<evidence type="ECO:0000313" key="3">
    <source>
        <dbReference type="EMBL" id="MDV4316395.1"/>
    </source>
</evidence>